<keyword evidence="2" id="KW-1185">Reference proteome</keyword>
<evidence type="ECO:0000313" key="2">
    <source>
        <dbReference type="Proteomes" id="UP000467322"/>
    </source>
</evidence>
<name>A0A845LXK5_9RHOB</name>
<dbReference type="Proteomes" id="UP000467322">
    <property type="component" value="Unassembled WGS sequence"/>
</dbReference>
<accession>A0A845LXK5</accession>
<proteinExistence type="predicted"/>
<protein>
    <submittedName>
        <fullName evidence="1">Uncharacterized protein</fullName>
    </submittedName>
</protein>
<dbReference type="RefSeq" id="WP_161350793.1">
    <property type="nucleotide sequence ID" value="NZ_WTUX01000010.1"/>
</dbReference>
<dbReference type="EMBL" id="WTUX01000010">
    <property type="protein sequence ID" value="MZR12690.1"/>
    <property type="molecule type" value="Genomic_DNA"/>
</dbReference>
<organism evidence="1 2">
    <name type="scientific">Maritimibacter harenae</name>
    <dbReference type="NCBI Taxonomy" id="2606218"/>
    <lineage>
        <taxon>Bacteria</taxon>
        <taxon>Pseudomonadati</taxon>
        <taxon>Pseudomonadota</taxon>
        <taxon>Alphaproteobacteria</taxon>
        <taxon>Rhodobacterales</taxon>
        <taxon>Roseobacteraceae</taxon>
        <taxon>Maritimibacter</taxon>
    </lineage>
</organism>
<comment type="caution">
    <text evidence="1">The sequence shown here is derived from an EMBL/GenBank/DDBJ whole genome shotgun (WGS) entry which is preliminary data.</text>
</comment>
<reference evidence="1 2" key="1">
    <citation type="submission" date="2019-12" db="EMBL/GenBank/DDBJ databases">
        <title>Maritimibacter sp. nov. sp. isolated from sea sand.</title>
        <authorList>
            <person name="Kim J."/>
            <person name="Jeong S.E."/>
            <person name="Jung H.S."/>
            <person name="Jeon C.O."/>
        </authorList>
    </citation>
    <scope>NUCLEOTIDE SEQUENCE [LARGE SCALE GENOMIC DNA]</scope>
    <source>
        <strain evidence="1 2">DP07</strain>
    </source>
</reference>
<dbReference type="AlphaFoldDB" id="A0A845LXK5"/>
<gene>
    <name evidence="1" type="ORF">GQE99_06605</name>
</gene>
<evidence type="ECO:0000313" key="1">
    <source>
        <dbReference type="EMBL" id="MZR12690.1"/>
    </source>
</evidence>
<sequence length="69" mass="7363">MGIHIKHHLPNGARLLVRAVAGEKPAPRLAIGGAPDQASFEIERAKAARGLRAVRALGGKIQTYRGNEK</sequence>